<dbReference type="SUPFAM" id="SSF53927">
    <property type="entry name" value="Cytidine deaminase-like"/>
    <property type="match status" value="1"/>
</dbReference>
<dbReference type="PROSITE" id="PS51747">
    <property type="entry name" value="CYT_DCMP_DEAMINASES_2"/>
    <property type="match status" value="1"/>
</dbReference>
<dbReference type="Pfam" id="PF00383">
    <property type="entry name" value="dCMP_cyt_deam_1"/>
    <property type="match status" value="1"/>
</dbReference>
<evidence type="ECO:0000259" key="1">
    <source>
        <dbReference type="PROSITE" id="PS51747"/>
    </source>
</evidence>
<dbReference type="InterPro" id="IPR002125">
    <property type="entry name" value="CMP_dCMP_dom"/>
</dbReference>
<sequence>MAARLRVRGHGGTITAMDRMWMRQAIDLAGRCPPSDGAFSVGAVLVDASGQKLACGYSREDDPHVHAEESALGKLNPADARLTGSALYTTLEPCSQRKSRPVTCTEHILRTQISRVIIAWREPSLLVADCVGVETLRADGVIVDELPDWADAAHAVNAHLLGLPQSDKT</sequence>
<keyword evidence="3" id="KW-1185">Reference proteome</keyword>
<feature type="domain" description="CMP/dCMP-type deaminase" evidence="1">
    <location>
        <begin position="16"/>
        <end position="144"/>
    </location>
</feature>
<name>A0ABS0XH69_9ACTN</name>
<proteinExistence type="predicted"/>
<dbReference type="Proteomes" id="UP000634780">
    <property type="component" value="Unassembled WGS sequence"/>
</dbReference>
<dbReference type="PANTHER" id="PTHR11079">
    <property type="entry name" value="CYTOSINE DEAMINASE FAMILY MEMBER"/>
    <property type="match status" value="1"/>
</dbReference>
<protein>
    <submittedName>
        <fullName evidence="2">dCMP deaminase</fullName>
    </submittedName>
</protein>
<dbReference type="PANTHER" id="PTHR11079:SF162">
    <property type="entry name" value="RIBOFLAVIN BIOSYNTHESIS PROTEIN PYRD, CHLOROPLASTIC"/>
    <property type="match status" value="1"/>
</dbReference>
<dbReference type="EMBL" id="JAEKOZ010000036">
    <property type="protein sequence ID" value="MBJ3812326.1"/>
    <property type="molecule type" value="Genomic_DNA"/>
</dbReference>
<organism evidence="2 3">
    <name type="scientific">Streptomyces flavofungini</name>
    <dbReference type="NCBI Taxonomy" id="68200"/>
    <lineage>
        <taxon>Bacteria</taxon>
        <taxon>Bacillati</taxon>
        <taxon>Actinomycetota</taxon>
        <taxon>Actinomycetes</taxon>
        <taxon>Kitasatosporales</taxon>
        <taxon>Streptomycetaceae</taxon>
        <taxon>Streptomyces</taxon>
    </lineage>
</organism>
<gene>
    <name evidence="2" type="ORF">JGB26_35480</name>
</gene>
<comment type="caution">
    <text evidence="2">The sequence shown here is derived from an EMBL/GenBank/DDBJ whole genome shotgun (WGS) entry which is preliminary data.</text>
</comment>
<dbReference type="InterPro" id="IPR016193">
    <property type="entry name" value="Cytidine_deaminase-like"/>
</dbReference>
<reference evidence="2 3" key="1">
    <citation type="submission" date="2020-12" db="EMBL/GenBank/DDBJ databases">
        <title>Streptomyces typhae sp. nov., a novel endophytic actinomycete isolated from the root of cattail pollen (Typha angustifolia L.).</title>
        <authorList>
            <person name="Peng C."/>
            <person name="Liu C."/>
        </authorList>
    </citation>
    <scope>NUCLEOTIDE SEQUENCE [LARGE SCALE GENOMIC DNA]</scope>
    <source>
        <strain evidence="2 3">JCM 4753</strain>
    </source>
</reference>
<evidence type="ECO:0000313" key="2">
    <source>
        <dbReference type="EMBL" id="MBJ3812326.1"/>
    </source>
</evidence>
<accession>A0ABS0XH69</accession>
<evidence type="ECO:0000313" key="3">
    <source>
        <dbReference type="Proteomes" id="UP000634780"/>
    </source>
</evidence>
<dbReference type="Gene3D" id="3.40.140.10">
    <property type="entry name" value="Cytidine Deaminase, domain 2"/>
    <property type="match status" value="1"/>
</dbReference>